<name>A0AAW6QA20_9PAST</name>
<dbReference type="InterPro" id="IPR013078">
    <property type="entry name" value="His_Pase_superF_clade-1"/>
</dbReference>
<dbReference type="NCBIfam" id="TIGR00249">
    <property type="entry name" value="sixA"/>
    <property type="match status" value="1"/>
</dbReference>
<gene>
    <name evidence="1" type="primary">sixA</name>
    <name evidence="1" type="ORF">P7M15_07360</name>
</gene>
<dbReference type="RefSeq" id="WP_317477361.1">
    <property type="nucleotide sequence ID" value="NZ_JARQTW010000012.1"/>
</dbReference>
<organism evidence="1 2">
    <name type="scientific">Exercitatus varius</name>
    <dbReference type="NCBI Taxonomy" id="67857"/>
    <lineage>
        <taxon>Bacteria</taxon>
        <taxon>Pseudomonadati</taxon>
        <taxon>Pseudomonadota</taxon>
        <taxon>Gammaproteobacteria</taxon>
        <taxon>Pasteurellales</taxon>
        <taxon>Pasteurellaceae</taxon>
        <taxon>Exercitatus</taxon>
    </lineage>
</organism>
<dbReference type="CDD" id="cd07040">
    <property type="entry name" value="HP"/>
    <property type="match status" value="1"/>
</dbReference>
<dbReference type="Pfam" id="PF00300">
    <property type="entry name" value="His_Phos_1"/>
    <property type="match status" value="1"/>
</dbReference>
<evidence type="ECO:0000313" key="2">
    <source>
        <dbReference type="Proteomes" id="UP001214976"/>
    </source>
</evidence>
<dbReference type="EMBL" id="JARQTW010000012">
    <property type="protein sequence ID" value="MDG2950333.1"/>
    <property type="molecule type" value="Genomic_DNA"/>
</dbReference>
<dbReference type="InterPro" id="IPR004449">
    <property type="entry name" value="SixA"/>
</dbReference>
<evidence type="ECO:0000313" key="1">
    <source>
        <dbReference type="EMBL" id="MDG2950333.1"/>
    </source>
</evidence>
<comment type="caution">
    <text evidence="1">The sequence shown here is derived from an EMBL/GenBank/DDBJ whole genome shotgun (WGS) entry which is preliminary data.</text>
</comment>
<dbReference type="GO" id="GO:0101006">
    <property type="term" value="F:protein histidine phosphatase activity"/>
    <property type="evidence" value="ECO:0007669"/>
    <property type="project" value="InterPro"/>
</dbReference>
<dbReference type="Proteomes" id="UP001214976">
    <property type="component" value="Unassembled WGS sequence"/>
</dbReference>
<dbReference type="InterPro" id="IPR029033">
    <property type="entry name" value="His_PPase_superfam"/>
</dbReference>
<proteinExistence type="predicted"/>
<accession>A0AAW6QA20</accession>
<reference evidence="1" key="1">
    <citation type="submission" date="2023-03" db="EMBL/GenBank/DDBJ databases">
        <title>Classification of Bisgaard taxon 6 and taxon 10 as Exercitatus varius gen. nov., spec. nov.</title>
        <authorList>
            <person name="Christensen H."/>
        </authorList>
    </citation>
    <scope>NUCLEOTIDE SEQUENCE</scope>
    <source>
        <strain evidence="1">86116</strain>
    </source>
</reference>
<protein>
    <submittedName>
        <fullName evidence="1">Phosphohistidine phosphatase SixA</fullName>
    </submittedName>
</protein>
<sequence length="155" mass="17464">MRIIVMRHGEAEMLAPSDKERHLTQFGKTSSFQQSQWLKTWLNSTALDKVIVSPYARALETFEQINAAFGQSLTSRAETWDAITPYGNTDLVRNYLEMLAEDQEDASILLVSHLPLVGEIVTEFCGRNTVSFHPATIACIDWDGETGKVIEIKYP</sequence>
<dbReference type="AlphaFoldDB" id="A0AAW6QA20"/>
<dbReference type="SUPFAM" id="SSF53254">
    <property type="entry name" value="Phosphoglycerate mutase-like"/>
    <property type="match status" value="1"/>
</dbReference>
<dbReference type="Gene3D" id="3.40.50.1240">
    <property type="entry name" value="Phosphoglycerate mutase-like"/>
    <property type="match status" value="1"/>
</dbReference>
<dbReference type="GO" id="GO:0005737">
    <property type="term" value="C:cytoplasm"/>
    <property type="evidence" value="ECO:0007669"/>
    <property type="project" value="InterPro"/>
</dbReference>